<evidence type="ECO:0000256" key="10">
    <source>
        <dbReference type="PIRSR" id="PIRSR004682-4"/>
    </source>
</evidence>
<dbReference type="InterPro" id="IPR006543">
    <property type="entry name" value="Histidinol-phos"/>
</dbReference>
<keyword evidence="4 7" id="KW-0378">Hydrolase</keyword>
<comment type="subcellular location">
    <subcellularLocation>
        <location evidence="1 7">Cytoplasm</location>
    </subcellularLocation>
</comment>
<evidence type="ECO:0000256" key="3">
    <source>
        <dbReference type="ARBA" id="ARBA00022723"/>
    </source>
</evidence>
<feature type="site" description="Contributes to substrate recognition" evidence="9">
    <location>
        <position position="103"/>
    </location>
</feature>
<comment type="cofactor">
    <cofactor evidence="10">
        <name>Mg(2+)</name>
        <dbReference type="ChEBI" id="CHEBI:18420"/>
    </cofactor>
</comment>
<dbReference type="PIRSF" id="PIRSF004682">
    <property type="entry name" value="GmhB"/>
    <property type="match status" value="1"/>
</dbReference>
<organism evidence="11 12">
    <name type="scientific">Mangrovibacterium diazotrophicum</name>
    <dbReference type="NCBI Taxonomy" id="1261403"/>
    <lineage>
        <taxon>Bacteria</taxon>
        <taxon>Pseudomonadati</taxon>
        <taxon>Bacteroidota</taxon>
        <taxon>Bacteroidia</taxon>
        <taxon>Marinilabiliales</taxon>
        <taxon>Prolixibacteraceae</taxon>
        <taxon>Mangrovibacterium</taxon>
    </lineage>
</organism>
<comment type="similarity">
    <text evidence="7">Belongs to the gmhB family.</text>
</comment>
<dbReference type="OrthoDB" id="9803871at2"/>
<evidence type="ECO:0000256" key="6">
    <source>
        <dbReference type="ARBA" id="ARBA00031828"/>
    </source>
</evidence>
<keyword evidence="3 10" id="KW-0479">Metal-binding</keyword>
<sequence length="181" mass="20910">MKKVLFIDRDGTLIHETHDELVDSFEKLEFLPKVFRNMHKIKQNLDYELVIVTNQDGLGTPVFPEEKFWPVHHWMLRAFSNEGVDFDEIFIDRHYPEDNSTTRKPGTGMLTKYMNGGYDLANSYVIGDRVTDMMLARNLGTKGILINDGSLKGEINENDLDAFCVSITNDWDEIYKVVSRS</sequence>
<evidence type="ECO:0000256" key="7">
    <source>
        <dbReference type="PIRNR" id="PIRNR004682"/>
    </source>
</evidence>
<comment type="cofactor">
    <cofactor evidence="10">
        <name>Zn(2+)</name>
        <dbReference type="ChEBI" id="CHEBI:29105"/>
    </cofactor>
</comment>
<evidence type="ECO:0000256" key="8">
    <source>
        <dbReference type="PIRSR" id="PIRSR004682-1"/>
    </source>
</evidence>
<dbReference type="InterPro" id="IPR023214">
    <property type="entry name" value="HAD_sf"/>
</dbReference>
<evidence type="ECO:0000256" key="4">
    <source>
        <dbReference type="ARBA" id="ARBA00022801"/>
    </source>
</evidence>
<dbReference type="InterPro" id="IPR005954">
    <property type="entry name" value="HisB_N"/>
</dbReference>
<evidence type="ECO:0000256" key="9">
    <source>
        <dbReference type="PIRSR" id="PIRSR004682-3"/>
    </source>
</evidence>
<feature type="binding site" evidence="10">
    <location>
        <position position="10"/>
    </location>
    <ligand>
        <name>Mg(2+)</name>
        <dbReference type="ChEBI" id="CHEBI:18420"/>
    </ligand>
</feature>
<evidence type="ECO:0000256" key="5">
    <source>
        <dbReference type="ARBA" id="ARBA00023277"/>
    </source>
</evidence>
<feature type="active site" description="Proton donor" evidence="8">
    <location>
        <position position="10"/>
    </location>
</feature>
<dbReference type="GO" id="GO:0004401">
    <property type="term" value="F:histidinol-phosphatase activity"/>
    <property type="evidence" value="ECO:0007669"/>
    <property type="project" value="InterPro"/>
</dbReference>
<dbReference type="Proteomes" id="UP000283387">
    <property type="component" value="Unassembled WGS sequence"/>
</dbReference>
<keyword evidence="10" id="KW-0862">Zinc</keyword>
<dbReference type="GO" id="GO:0005975">
    <property type="term" value="P:carbohydrate metabolic process"/>
    <property type="evidence" value="ECO:0007669"/>
    <property type="project" value="InterPro"/>
</dbReference>
<dbReference type="SUPFAM" id="SSF56784">
    <property type="entry name" value="HAD-like"/>
    <property type="match status" value="1"/>
</dbReference>
<dbReference type="NCBIfam" id="TIGR01662">
    <property type="entry name" value="HAD-SF-IIIA"/>
    <property type="match status" value="1"/>
</dbReference>
<proteinExistence type="inferred from homology"/>
<dbReference type="GO" id="GO:0004424">
    <property type="term" value="F:imidazoleglycerol-phosphate dehydratase activity"/>
    <property type="evidence" value="ECO:0007669"/>
    <property type="project" value="InterPro"/>
</dbReference>
<dbReference type="PANTHER" id="PTHR42891">
    <property type="entry name" value="D-GLYCERO-BETA-D-MANNO-HEPTOSE-1,7-BISPHOSPHATE 7-PHOSPHATASE"/>
    <property type="match status" value="1"/>
</dbReference>
<feature type="site" description="Stabilizes the phosphoryl group" evidence="9">
    <location>
        <position position="104"/>
    </location>
</feature>
<dbReference type="PANTHER" id="PTHR42891:SF1">
    <property type="entry name" value="D-GLYCERO-BETA-D-MANNO-HEPTOSE-1,7-BISPHOSPHATE 7-PHOSPHATASE"/>
    <property type="match status" value="1"/>
</dbReference>
<comment type="caution">
    <text evidence="11">The sequence shown here is derived from an EMBL/GenBank/DDBJ whole genome shotgun (WGS) entry which is preliminary data.</text>
</comment>
<gene>
    <name evidence="11" type="ORF">BC643_3412</name>
</gene>
<feature type="site" description="Stabilizes the phosphoryl group" evidence="9">
    <location>
        <position position="53"/>
    </location>
</feature>
<dbReference type="InterPro" id="IPR006549">
    <property type="entry name" value="HAD-SF_hydro_IIIA"/>
</dbReference>
<accession>A0A419VYE9</accession>
<name>A0A419VYE9_9BACT</name>
<keyword evidence="10" id="KW-0460">Magnesium</keyword>
<keyword evidence="5 7" id="KW-0119">Carbohydrate metabolism</keyword>
<dbReference type="InterPro" id="IPR004446">
    <property type="entry name" value="Heptose_bisP_phosphatase"/>
</dbReference>
<protein>
    <recommendedName>
        <fullName evidence="6 7">D,D-heptose 1,7-bisphosphate phosphatase</fullName>
        <ecNumber evidence="7">3.1.3.-</ecNumber>
    </recommendedName>
</protein>
<dbReference type="Pfam" id="PF13242">
    <property type="entry name" value="Hydrolase_like"/>
    <property type="match status" value="1"/>
</dbReference>
<evidence type="ECO:0000256" key="2">
    <source>
        <dbReference type="ARBA" id="ARBA00022490"/>
    </source>
</evidence>
<evidence type="ECO:0000256" key="1">
    <source>
        <dbReference type="ARBA" id="ARBA00004496"/>
    </source>
</evidence>
<dbReference type="NCBIfam" id="TIGR01656">
    <property type="entry name" value="Histidinol-ppas"/>
    <property type="match status" value="1"/>
</dbReference>
<reference evidence="11 12" key="1">
    <citation type="submission" date="2018-09" db="EMBL/GenBank/DDBJ databases">
        <title>Genomic Encyclopedia of Archaeal and Bacterial Type Strains, Phase II (KMG-II): from individual species to whole genera.</title>
        <authorList>
            <person name="Goeker M."/>
        </authorList>
    </citation>
    <scope>NUCLEOTIDE SEQUENCE [LARGE SCALE GENOMIC DNA]</scope>
    <source>
        <strain evidence="11 12">DSM 27148</strain>
    </source>
</reference>
<dbReference type="RefSeq" id="WP_120274439.1">
    <property type="nucleotide sequence ID" value="NZ_RAPN01000002.1"/>
</dbReference>
<dbReference type="EMBL" id="RAPN01000002">
    <property type="protein sequence ID" value="RKD88267.1"/>
    <property type="molecule type" value="Genomic_DNA"/>
</dbReference>
<dbReference type="EC" id="3.1.3.-" evidence="7"/>
<dbReference type="GO" id="GO:0005737">
    <property type="term" value="C:cytoplasm"/>
    <property type="evidence" value="ECO:0007669"/>
    <property type="project" value="UniProtKB-SubCell"/>
</dbReference>
<feature type="binding site" evidence="10">
    <location>
        <position position="94"/>
    </location>
    <ligand>
        <name>Zn(2+)</name>
        <dbReference type="ChEBI" id="CHEBI:29105"/>
    </ligand>
</feature>
<dbReference type="InterPro" id="IPR036412">
    <property type="entry name" value="HAD-like_sf"/>
</dbReference>
<feature type="active site" description="Nucleophile" evidence="8">
    <location>
        <position position="8"/>
    </location>
</feature>
<keyword evidence="2 7" id="KW-0963">Cytoplasm</keyword>
<evidence type="ECO:0000313" key="12">
    <source>
        <dbReference type="Proteomes" id="UP000283387"/>
    </source>
</evidence>
<dbReference type="CDD" id="cd07503">
    <property type="entry name" value="HAD_HisB-N"/>
    <property type="match status" value="1"/>
</dbReference>
<dbReference type="GO" id="GO:0000105">
    <property type="term" value="P:L-histidine biosynthetic process"/>
    <property type="evidence" value="ECO:0007669"/>
    <property type="project" value="InterPro"/>
</dbReference>
<evidence type="ECO:0000313" key="11">
    <source>
        <dbReference type="EMBL" id="RKD88267.1"/>
    </source>
</evidence>
<keyword evidence="12" id="KW-1185">Reference proteome</keyword>
<feature type="binding site" evidence="10">
    <location>
        <position position="8"/>
    </location>
    <ligand>
        <name>Mg(2+)</name>
        <dbReference type="ChEBI" id="CHEBI:18420"/>
    </ligand>
</feature>
<feature type="binding site" evidence="10">
    <location>
        <position position="128"/>
    </location>
    <ligand>
        <name>Mg(2+)</name>
        <dbReference type="ChEBI" id="CHEBI:18420"/>
    </ligand>
</feature>
<dbReference type="NCBIfam" id="TIGR01261">
    <property type="entry name" value="hisB_Nterm"/>
    <property type="match status" value="1"/>
</dbReference>
<dbReference type="AlphaFoldDB" id="A0A419VYE9"/>
<dbReference type="GO" id="GO:0046872">
    <property type="term" value="F:metal ion binding"/>
    <property type="evidence" value="ECO:0007669"/>
    <property type="project" value="UniProtKB-KW"/>
</dbReference>
<dbReference type="Gene3D" id="3.40.50.1000">
    <property type="entry name" value="HAD superfamily/HAD-like"/>
    <property type="match status" value="1"/>
</dbReference>